<protein>
    <recommendedName>
        <fullName evidence="4">Tetratricopeptide repeat protein</fullName>
    </recommendedName>
</protein>
<comment type="caution">
    <text evidence="2">The sequence shown here is derived from an EMBL/GenBank/DDBJ whole genome shotgun (WGS) entry which is preliminary data.</text>
</comment>
<evidence type="ECO:0000256" key="1">
    <source>
        <dbReference type="SAM" id="Phobius"/>
    </source>
</evidence>
<reference evidence="2 3" key="1">
    <citation type="submission" date="2018-02" db="EMBL/GenBank/DDBJ databases">
        <title>Novel Leptospira species isolated from soil and water in Japan.</title>
        <authorList>
            <person name="Nakao R."/>
            <person name="Masuzawa T."/>
        </authorList>
    </citation>
    <scope>NUCLEOTIDE SEQUENCE [LARGE SCALE GENOMIC DNA]</scope>
    <source>
        <strain evidence="2 3">E8</strain>
    </source>
</reference>
<name>A0A2P2D1Y0_9LEPT</name>
<evidence type="ECO:0000313" key="2">
    <source>
        <dbReference type="EMBL" id="GBF38669.1"/>
    </source>
</evidence>
<accession>A0A2P2D1Y0</accession>
<feature type="transmembrane region" description="Helical" evidence="1">
    <location>
        <begin position="56"/>
        <end position="75"/>
    </location>
</feature>
<dbReference type="AlphaFoldDB" id="A0A2P2D1Y0"/>
<dbReference type="RefSeq" id="WP_245915515.1">
    <property type="nucleotide sequence ID" value="NZ_BFAY01000008.1"/>
</dbReference>
<evidence type="ECO:0000313" key="3">
    <source>
        <dbReference type="Proteomes" id="UP000245076"/>
    </source>
</evidence>
<proteinExistence type="predicted"/>
<sequence length="356" mass="40231">MLVHKITERKDKDKDLKLFKSGPLFARLIFDHFPPGTSIVNLFPRKLLFYKALEKFWFLGFFCFAGTFYCTSVSVPGGGRFGSELIQEQAILDFYGTEEERKSSLDLLKSSCRSLRKDRGLACYNLSILYDSLGETQSAWEYAVRAKNSDPNDPLYQELAFSSSLKWESERSVLADEEEVLYKTAISACKKGNIAEASGSVSKLIEIQSISKESLTKGVFAECGLDKELIAKAKPNNFKPSSEYYKFLEKSHPYRKVWDLSGEFGRNSKDLVSGNKATQSWKELKKAVSTKDQVSAKKHLLSFKSNLEELAKTNSEAYLLSANLKKAAFLLLSEDSNYSSFKELAKELSDIETQRK</sequence>
<dbReference type="EMBL" id="BFAY01000008">
    <property type="protein sequence ID" value="GBF38669.1"/>
    <property type="molecule type" value="Genomic_DNA"/>
</dbReference>
<gene>
    <name evidence="2" type="ORF">LPTSP1_16620</name>
</gene>
<keyword evidence="3" id="KW-1185">Reference proteome</keyword>
<keyword evidence="1" id="KW-1133">Transmembrane helix</keyword>
<evidence type="ECO:0008006" key="4">
    <source>
        <dbReference type="Google" id="ProtNLM"/>
    </source>
</evidence>
<organism evidence="2 3">
    <name type="scientific">Leptospira johnsonii</name>
    <dbReference type="NCBI Taxonomy" id="1917820"/>
    <lineage>
        <taxon>Bacteria</taxon>
        <taxon>Pseudomonadati</taxon>
        <taxon>Spirochaetota</taxon>
        <taxon>Spirochaetia</taxon>
        <taxon>Leptospirales</taxon>
        <taxon>Leptospiraceae</taxon>
        <taxon>Leptospira</taxon>
    </lineage>
</organism>
<dbReference type="Proteomes" id="UP000245076">
    <property type="component" value="Unassembled WGS sequence"/>
</dbReference>
<keyword evidence="1" id="KW-0472">Membrane</keyword>
<keyword evidence="1" id="KW-0812">Transmembrane</keyword>